<dbReference type="GO" id="GO:0004066">
    <property type="term" value="F:asparagine synthase (glutamine-hydrolyzing) activity"/>
    <property type="evidence" value="ECO:0007669"/>
    <property type="project" value="InterPro"/>
</dbReference>
<dbReference type="EMBL" id="UINC01103937">
    <property type="protein sequence ID" value="SVC66722.1"/>
    <property type="molecule type" value="Genomic_DNA"/>
</dbReference>
<dbReference type="InterPro" id="IPR014729">
    <property type="entry name" value="Rossmann-like_a/b/a_fold"/>
</dbReference>
<feature type="domain" description="Asparagine synthetase" evidence="1">
    <location>
        <begin position="44"/>
        <end position="170"/>
    </location>
</feature>
<gene>
    <name evidence="2" type="ORF">METZ01_LOCUS319576</name>
</gene>
<name>A0A382P459_9ZZZZ</name>
<dbReference type="Gene3D" id="3.40.50.620">
    <property type="entry name" value="HUPs"/>
    <property type="match status" value="1"/>
</dbReference>
<accession>A0A382P459</accession>
<dbReference type="InterPro" id="IPR001962">
    <property type="entry name" value="Asn_synthase"/>
</dbReference>
<dbReference type="AlphaFoldDB" id="A0A382P459"/>
<dbReference type="GO" id="GO:0006529">
    <property type="term" value="P:asparagine biosynthetic process"/>
    <property type="evidence" value="ECO:0007669"/>
    <property type="project" value="InterPro"/>
</dbReference>
<dbReference type="Pfam" id="PF00733">
    <property type="entry name" value="Asn_synthase"/>
    <property type="match status" value="1"/>
</dbReference>
<dbReference type="SUPFAM" id="SSF52402">
    <property type="entry name" value="Adenine nucleotide alpha hydrolases-like"/>
    <property type="match status" value="1"/>
</dbReference>
<feature type="non-terminal residue" evidence="2">
    <location>
        <position position="225"/>
    </location>
</feature>
<evidence type="ECO:0000259" key="1">
    <source>
        <dbReference type="Pfam" id="PF00733"/>
    </source>
</evidence>
<sequence>MNVEFGNPKTVTILNKFVRFTIQKPTDNKSLLDRYGDLVKDFENCTLALSGGTDSQFMLRLLTHFNIPFKAVTYISKWNDGIINTDDLIYAQEVCKRFNINLETIEIDLENFYNRNKHMKYAKQHNIDSPQIALHLEFIDRIVEPNSKLVMGGDMPYWILGADNTWPGYSGLDNLILMNPHMFLQTVKPYYDFCKSKNIKLLKEIAFSSPEIIYQTLEMQIEIIK</sequence>
<organism evidence="2">
    <name type="scientific">marine metagenome</name>
    <dbReference type="NCBI Taxonomy" id="408172"/>
    <lineage>
        <taxon>unclassified sequences</taxon>
        <taxon>metagenomes</taxon>
        <taxon>ecological metagenomes</taxon>
    </lineage>
</organism>
<proteinExistence type="predicted"/>
<evidence type="ECO:0000313" key="2">
    <source>
        <dbReference type="EMBL" id="SVC66722.1"/>
    </source>
</evidence>
<protein>
    <recommendedName>
        <fullName evidence="1">Asparagine synthetase domain-containing protein</fullName>
    </recommendedName>
</protein>
<reference evidence="2" key="1">
    <citation type="submission" date="2018-05" db="EMBL/GenBank/DDBJ databases">
        <authorList>
            <person name="Lanie J.A."/>
            <person name="Ng W.-L."/>
            <person name="Kazmierczak K.M."/>
            <person name="Andrzejewski T.M."/>
            <person name="Davidsen T.M."/>
            <person name="Wayne K.J."/>
            <person name="Tettelin H."/>
            <person name="Glass J.I."/>
            <person name="Rusch D."/>
            <person name="Podicherti R."/>
            <person name="Tsui H.-C.T."/>
            <person name="Winkler M.E."/>
        </authorList>
    </citation>
    <scope>NUCLEOTIDE SEQUENCE</scope>
</reference>